<sequence length="413" mass="40614">MDTTSRHYLPVTVVAVGSLTVVTSEMAPVGLLPQMAAGLHVNTGTAGLAMTAPGLVAAATALLFALRGGRADRRTLLLASSGTLAVANLAAALAPAFPVLLAARLLTGLAIGVFWSVAAGLGPRLVPAPAVGRATTLILGGVQVANVAGVPATALIGRAAGWRAAFLVLAVAALAIGAAIALLVPRLPAPSAADSTRIGAVLGGPAGRAVRWALAAQFLAVLGHFAAYTYVTPALRDLAGVAAGTVGVLLALYGAAGLIGNFVGVPLVSRSGRSWTTGALVLVTALAPLTLPLLAHGTGSGTAMLLLWGLGYGAAPALLLLDIFRAAPQATETAGALGTFAFNLAIALGAAAGGAVVDAASVPVTLVAGGAVLIVAALLSVRARALAGRRAPETVIARQEPEKEPVTGSRQPA</sequence>
<dbReference type="InterPro" id="IPR036259">
    <property type="entry name" value="MFS_trans_sf"/>
</dbReference>
<dbReference type="AlphaFoldDB" id="A0A1J7BB33"/>
<dbReference type="InterPro" id="IPR020846">
    <property type="entry name" value="MFS_dom"/>
</dbReference>
<name>A0A1J7BB33_9ACTN</name>
<evidence type="ECO:0000256" key="6">
    <source>
        <dbReference type="SAM" id="Phobius"/>
    </source>
</evidence>
<dbReference type="GO" id="GO:0022857">
    <property type="term" value="F:transmembrane transporter activity"/>
    <property type="evidence" value="ECO:0007669"/>
    <property type="project" value="InterPro"/>
</dbReference>
<reference evidence="8 9" key="1">
    <citation type="submission" date="2016-10" db="EMBL/GenBank/DDBJ databases">
        <title>Genome sequence of Streptomyces gilvigriseus MUSC 26.</title>
        <authorList>
            <person name="Lee L.-H."/>
            <person name="Ser H.-L."/>
        </authorList>
    </citation>
    <scope>NUCLEOTIDE SEQUENCE [LARGE SCALE GENOMIC DNA]</scope>
    <source>
        <strain evidence="8 9">MUSC 26</strain>
    </source>
</reference>
<dbReference type="PANTHER" id="PTHR43124:SF3">
    <property type="entry name" value="CHLORAMPHENICOL EFFLUX PUMP RV0191"/>
    <property type="match status" value="1"/>
</dbReference>
<proteinExistence type="predicted"/>
<feature type="transmembrane region" description="Helical" evidence="6">
    <location>
        <begin position="134"/>
        <end position="156"/>
    </location>
</feature>
<dbReference type="PANTHER" id="PTHR43124">
    <property type="entry name" value="PURINE EFFLUX PUMP PBUE"/>
    <property type="match status" value="1"/>
</dbReference>
<organism evidence="8 9">
    <name type="scientific">Mangrovactinospora gilvigrisea</name>
    <dbReference type="NCBI Taxonomy" id="1428644"/>
    <lineage>
        <taxon>Bacteria</taxon>
        <taxon>Bacillati</taxon>
        <taxon>Actinomycetota</taxon>
        <taxon>Actinomycetes</taxon>
        <taxon>Kitasatosporales</taxon>
        <taxon>Streptomycetaceae</taxon>
        <taxon>Mangrovactinospora</taxon>
    </lineage>
</organism>
<evidence type="ECO:0000256" key="2">
    <source>
        <dbReference type="ARBA" id="ARBA00022475"/>
    </source>
</evidence>
<dbReference type="EMBL" id="MLCF01000128">
    <property type="protein sequence ID" value="OIV35830.1"/>
    <property type="molecule type" value="Genomic_DNA"/>
</dbReference>
<dbReference type="SUPFAM" id="SSF103473">
    <property type="entry name" value="MFS general substrate transporter"/>
    <property type="match status" value="1"/>
</dbReference>
<dbReference type="RefSeq" id="WP_071658232.1">
    <property type="nucleotide sequence ID" value="NZ_MLCF01000128.1"/>
</dbReference>
<feature type="transmembrane region" description="Helical" evidence="6">
    <location>
        <begin position="162"/>
        <end position="184"/>
    </location>
</feature>
<evidence type="ECO:0000259" key="7">
    <source>
        <dbReference type="PROSITE" id="PS50850"/>
    </source>
</evidence>
<dbReference type="STRING" id="1428644.BIV57_19625"/>
<accession>A0A1J7BB33</accession>
<evidence type="ECO:0000313" key="8">
    <source>
        <dbReference type="EMBL" id="OIV35830.1"/>
    </source>
</evidence>
<keyword evidence="2" id="KW-1003">Cell membrane</keyword>
<feature type="transmembrane region" description="Helical" evidence="6">
    <location>
        <begin position="301"/>
        <end position="321"/>
    </location>
</feature>
<dbReference type="InterPro" id="IPR050189">
    <property type="entry name" value="MFS_Efflux_Transporters"/>
</dbReference>
<evidence type="ECO:0000256" key="1">
    <source>
        <dbReference type="ARBA" id="ARBA00004651"/>
    </source>
</evidence>
<evidence type="ECO:0000256" key="5">
    <source>
        <dbReference type="ARBA" id="ARBA00023136"/>
    </source>
</evidence>
<dbReference type="Gene3D" id="1.20.1250.20">
    <property type="entry name" value="MFS general substrate transporter like domains"/>
    <property type="match status" value="2"/>
</dbReference>
<gene>
    <name evidence="8" type="ORF">BIV57_19625</name>
</gene>
<keyword evidence="9" id="KW-1185">Reference proteome</keyword>
<dbReference type="Pfam" id="PF07690">
    <property type="entry name" value="MFS_1"/>
    <property type="match status" value="1"/>
</dbReference>
<feature type="transmembrane region" description="Helical" evidence="6">
    <location>
        <begin position="362"/>
        <end position="381"/>
    </location>
</feature>
<dbReference type="PROSITE" id="PS50850">
    <property type="entry name" value="MFS"/>
    <property type="match status" value="1"/>
</dbReference>
<evidence type="ECO:0000256" key="4">
    <source>
        <dbReference type="ARBA" id="ARBA00022989"/>
    </source>
</evidence>
<feature type="transmembrane region" description="Helical" evidence="6">
    <location>
        <begin position="44"/>
        <end position="64"/>
    </location>
</feature>
<evidence type="ECO:0000256" key="3">
    <source>
        <dbReference type="ARBA" id="ARBA00022692"/>
    </source>
</evidence>
<feature type="domain" description="Major facilitator superfamily (MFS) profile" evidence="7">
    <location>
        <begin position="10"/>
        <end position="388"/>
    </location>
</feature>
<dbReference type="Proteomes" id="UP000243342">
    <property type="component" value="Unassembled WGS sequence"/>
</dbReference>
<dbReference type="OrthoDB" id="9814237at2"/>
<comment type="caution">
    <text evidence="8">The sequence shown here is derived from an EMBL/GenBank/DDBJ whole genome shotgun (WGS) entry which is preliminary data.</text>
</comment>
<evidence type="ECO:0000313" key="9">
    <source>
        <dbReference type="Proteomes" id="UP000243342"/>
    </source>
</evidence>
<protein>
    <recommendedName>
        <fullName evidence="7">Major facilitator superfamily (MFS) profile domain-containing protein</fullName>
    </recommendedName>
</protein>
<feature type="transmembrane region" description="Helical" evidence="6">
    <location>
        <begin position="7"/>
        <end position="24"/>
    </location>
</feature>
<feature type="transmembrane region" description="Helical" evidence="6">
    <location>
        <begin position="275"/>
        <end position="295"/>
    </location>
</feature>
<keyword evidence="5 6" id="KW-0472">Membrane</keyword>
<feature type="transmembrane region" description="Helical" evidence="6">
    <location>
        <begin position="103"/>
        <end position="122"/>
    </location>
</feature>
<keyword evidence="3 6" id="KW-0812">Transmembrane</keyword>
<dbReference type="InterPro" id="IPR011701">
    <property type="entry name" value="MFS"/>
</dbReference>
<feature type="transmembrane region" description="Helical" evidence="6">
    <location>
        <begin position="238"/>
        <end position="263"/>
    </location>
</feature>
<feature type="transmembrane region" description="Helical" evidence="6">
    <location>
        <begin position="76"/>
        <end position="97"/>
    </location>
</feature>
<feature type="transmembrane region" description="Helical" evidence="6">
    <location>
        <begin position="333"/>
        <end position="356"/>
    </location>
</feature>
<keyword evidence="4 6" id="KW-1133">Transmembrane helix</keyword>
<feature type="transmembrane region" description="Helical" evidence="6">
    <location>
        <begin position="212"/>
        <end position="232"/>
    </location>
</feature>
<comment type="subcellular location">
    <subcellularLocation>
        <location evidence="1">Cell membrane</location>
        <topology evidence="1">Multi-pass membrane protein</topology>
    </subcellularLocation>
</comment>
<dbReference type="GO" id="GO:0005886">
    <property type="term" value="C:plasma membrane"/>
    <property type="evidence" value="ECO:0007669"/>
    <property type="project" value="UniProtKB-SubCell"/>
</dbReference>
<dbReference type="CDD" id="cd17324">
    <property type="entry name" value="MFS_NepI_like"/>
    <property type="match status" value="1"/>
</dbReference>